<feature type="domain" description="ATP-grasp" evidence="5">
    <location>
        <begin position="108"/>
        <end position="299"/>
    </location>
</feature>
<dbReference type="Proteomes" id="UP000022082">
    <property type="component" value="Unassembled WGS sequence"/>
</dbReference>
<dbReference type="InterPro" id="IPR052032">
    <property type="entry name" value="ATP-dep_AA_Ligase"/>
</dbReference>
<dbReference type="InterPro" id="IPR013815">
    <property type="entry name" value="ATP_grasp_subdomain_1"/>
</dbReference>
<keyword evidence="3 4" id="KW-0067">ATP-binding</keyword>
<keyword evidence="1" id="KW-0436">Ligase</keyword>
<dbReference type="PATRIC" id="fig|1339327.3.peg.404"/>
<evidence type="ECO:0000256" key="3">
    <source>
        <dbReference type="ARBA" id="ARBA00022840"/>
    </source>
</evidence>
<comment type="caution">
    <text evidence="6">The sequence shown here is derived from an EMBL/GenBank/DDBJ whole genome shotgun (WGS) entry which is preliminary data.</text>
</comment>
<gene>
    <name evidence="6" type="ORF">M136_5162</name>
</gene>
<sequence length="391" mass="45278">MKKVLILNTSHNDLRLILALKEMGFYVVSIGNRPGLVGEKYVNQYIQMDYSCKEEVLALSRKLNIDAICACCNDIGVITAAYVAEEMGLPGHDSYENTLIMHHKDRFKKFAREYGITTPQSEYFFEEEDAVKWLDKAEYPIIVKPTDLSAGRGVAKADCYEEAKSAIKNAFEHSRIKHIVIEPYIDGSQHACCTFILNKKVVAYCTNNEYSFVNPYRVEIDTYPADNFDCVRDHLINEAEKMVNILGLKDGILSMQYRIKDGKPYIIEAMRRILGNLYMIPAEKLTGINWDYWEARTHCGLDCSHFPVDIQQHGFWAYRTIMGTQNGVVKSLVVPDDLRKYIFDECILWRSGDYIKDYMSEPLAFLFFKFDSKEEMNHVMLDQYNRIYAEY</sequence>
<dbReference type="InterPro" id="IPR020561">
    <property type="entry name" value="PRibGlycinamid_synth_ATP-grasp"/>
</dbReference>
<dbReference type="GO" id="GO:0046872">
    <property type="term" value="F:metal ion binding"/>
    <property type="evidence" value="ECO:0007669"/>
    <property type="project" value="InterPro"/>
</dbReference>
<dbReference type="Pfam" id="PF01071">
    <property type="entry name" value="GARS_A"/>
    <property type="match status" value="1"/>
</dbReference>
<dbReference type="RefSeq" id="WP_005788124.1">
    <property type="nucleotide sequence ID" value="NZ_JGDJ01000085.1"/>
</dbReference>
<reference evidence="6 7" key="1">
    <citation type="submission" date="2014-02" db="EMBL/GenBank/DDBJ databases">
        <authorList>
            <person name="Sears C."/>
            <person name="Carroll K."/>
            <person name="Sack B.R."/>
            <person name="Qadri F."/>
            <person name="Myers L.L."/>
            <person name="Chung G.-T."/>
            <person name="Escheverria P."/>
            <person name="Fraser C.M."/>
            <person name="Sadzewicz L."/>
            <person name="Shefchek K.A."/>
            <person name="Tallon L."/>
            <person name="Das S.P."/>
            <person name="Daugherty S."/>
            <person name="Mongodin E.F."/>
        </authorList>
    </citation>
    <scope>NUCLEOTIDE SEQUENCE [LARGE SCALE GENOMIC DNA]</scope>
    <source>
        <strain evidence="6 7">S36L11</strain>
    </source>
</reference>
<dbReference type="EMBL" id="JGDJ01000085">
    <property type="protein sequence ID" value="EXZ31079.1"/>
    <property type="molecule type" value="Genomic_DNA"/>
</dbReference>
<dbReference type="SUPFAM" id="SSF56059">
    <property type="entry name" value="Glutathione synthetase ATP-binding domain-like"/>
    <property type="match status" value="1"/>
</dbReference>
<keyword evidence="2 4" id="KW-0547">Nucleotide-binding</keyword>
<dbReference type="PROSITE" id="PS50975">
    <property type="entry name" value="ATP_GRASP"/>
    <property type="match status" value="1"/>
</dbReference>
<organism evidence="6 7">
    <name type="scientific">Bacteroides fragilis str. S36L11</name>
    <dbReference type="NCBI Taxonomy" id="1339327"/>
    <lineage>
        <taxon>Bacteria</taxon>
        <taxon>Pseudomonadati</taxon>
        <taxon>Bacteroidota</taxon>
        <taxon>Bacteroidia</taxon>
        <taxon>Bacteroidales</taxon>
        <taxon>Bacteroidaceae</taxon>
        <taxon>Bacteroides</taxon>
    </lineage>
</organism>
<dbReference type="Gene3D" id="3.30.1490.20">
    <property type="entry name" value="ATP-grasp fold, A domain"/>
    <property type="match status" value="1"/>
</dbReference>
<dbReference type="GO" id="GO:0005524">
    <property type="term" value="F:ATP binding"/>
    <property type="evidence" value="ECO:0007669"/>
    <property type="project" value="UniProtKB-UniRule"/>
</dbReference>
<name>A0A015Z8A7_BACFG</name>
<dbReference type="Gene3D" id="3.40.50.20">
    <property type="match status" value="1"/>
</dbReference>
<evidence type="ECO:0000259" key="5">
    <source>
        <dbReference type="PROSITE" id="PS50975"/>
    </source>
</evidence>
<dbReference type="PANTHER" id="PTHR43585:SF2">
    <property type="entry name" value="ATP-GRASP ENZYME FSQD"/>
    <property type="match status" value="1"/>
</dbReference>
<evidence type="ECO:0000313" key="6">
    <source>
        <dbReference type="EMBL" id="EXZ31079.1"/>
    </source>
</evidence>
<evidence type="ECO:0000256" key="4">
    <source>
        <dbReference type="PROSITE-ProRule" id="PRU00409"/>
    </source>
</evidence>
<dbReference type="PANTHER" id="PTHR43585">
    <property type="entry name" value="FUMIPYRROLE BIOSYNTHESIS PROTEIN C"/>
    <property type="match status" value="1"/>
</dbReference>
<evidence type="ECO:0000256" key="1">
    <source>
        <dbReference type="ARBA" id="ARBA00022598"/>
    </source>
</evidence>
<protein>
    <submittedName>
        <fullName evidence="6">Phosphoribosylglycinamide synthetase, ATP-grasp domain protein</fullName>
    </submittedName>
</protein>
<accession>A0A015Z8A7</accession>
<dbReference type="AlphaFoldDB" id="A0A015Z8A7"/>
<evidence type="ECO:0000256" key="2">
    <source>
        <dbReference type="ARBA" id="ARBA00022741"/>
    </source>
</evidence>
<proteinExistence type="predicted"/>
<evidence type="ECO:0000313" key="7">
    <source>
        <dbReference type="Proteomes" id="UP000022082"/>
    </source>
</evidence>
<dbReference type="Gene3D" id="3.30.470.20">
    <property type="entry name" value="ATP-grasp fold, B domain"/>
    <property type="match status" value="1"/>
</dbReference>
<dbReference type="SMART" id="SM01209">
    <property type="entry name" value="GARS_A"/>
    <property type="match status" value="1"/>
</dbReference>
<dbReference type="InterPro" id="IPR011761">
    <property type="entry name" value="ATP-grasp"/>
</dbReference>
<dbReference type="GO" id="GO:0016874">
    <property type="term" value="F:ligase activity"/>
    <property type="evidence" value="ECO:0007669"/>
    <property type="project" value="UniProtKB-KW"/>
</dbReference>